<comment type="catalytic activity">
    <reaction evidence="10">
        <text>(sulfur carrier)-H + L-cysteine = (sulfur carrier)-SH + L-alanine</text>
        <dbReference type="Rhea" id="RHEA:43892"/>
        <dbReference type="Rhea" id="RHEA-COMP:14737"/>
        <dbReference type="Rhea" id="RHEA-COMP:14739"/>
        <dbReference type="ChEBI" id="CHEBI:29917"/>
        <dbReference type="ChEBI" id="CHEBI:35235"/>
        <dbReference type="ChEBI" id="CHEBI:57972"/>
        <dbReference type="ChEBI" id="CHEBI:64428"/>
        <dbReference type="EC" id="2.8.1.7"/>
    </reaction>
</comment>
<comment type="similarity">
    <text evidence="3">Belongs to the class-V pyridoxal-phosphate-dependent aminotransferase family. NifS/IscS subfamily.</text>
</comment>
<dbReference type="OrthoDB" id="9808002at2"/>
<accession>A0A1W6MSL6</accession>
<dbReference type="InterPro" id="IPR016454">
    <property type="entry name" value="Cysteine_dSase"/>
</dbReference>
<dbReference type="GO" id="GO:0051536">
    <property type="term" value="F:iron-sulfur cluster binding"/>
    <property type="evidence" value="ECO:0007669"/>
    <property type="project" value="UniProtKB-KW"/>
</dbReference>
<dbReference type="InterPro" id="IPR015422">
    <property type="entry name" value="PyrdxlP-dep_Trfase_small"/>
</dbReference>
<gene>
    <name evidence="12" type="ORF">B1812_05405</name>
</gene>
<evidence type="ECO:0000256" key="5">
    <source>
        <dbReference type="ARBA" id="ARBA00022679"/>
    </source>
</evidence>
<dbReference type="EMBL" id="CP019948">
    <property type="protein sequence ID" value="ARN80600.1"/>
    <property type="molecule type" value="Genomic_DNA"/>
</dbReference>
<dbReference type="AlphaFoldDB" id="A0A1W6MSL6"/>
<evidence type="ECO:0000256" key="10">
    <source>
        <dbReference type="ARBA" id="ARBA00050776"/>
    </source>
</evidence>
<evidence type="ECO:0000256" key="6">
    <source>
        <dbReference type="ARBA" id="ARBA00022723"/>
    </source>
</evidence>
<evidence type="ECO:0000259" key="11">
    <source>
        <dbReference type="Pfam" id="PF00266"/>
    </source>
</evidence>
<dbReference type="InterPro" id="IPR000192">
    <property type="entry name" value="Aminotrans_V_dom"/>
</dbReference>
<evidence type="ECO:0000313" key="13">
    <source>
        <dbReference type="Proteomes" id="UP000193978"/>
    </source>
</evidence>
<evidence type="ECO:0000256" key="4">
    <source>
        <dbReference type="ARBA" id="ARBA00013558"/>
    </source>
</evidence>
<evidence type="ECO:0000256" key="9">
    <source>
        <dbReference type="ARBA" id="ARBA00023014"/>
    </source>
</evidence>
<proteinExistence type="inferred from homology"/>
<evidence type="ECO:0000256" key="3">
    <source>
        <dbReference type="ARBA" id="ARBA00006490"/>
    </source>
</evidence>
<organism evidence="12 13">
    <name type="scientific">Methylocystis bryophila</name>
    <dbReference type="NCBI Taxonomy" id="655015"/>
    <lineage>
        <taxon>Bacteria</taxon>
        <taxon>Pseudomonadati</taxon>
        <taxon>Pseudomonadota</taxon>
        <taxon>Alphaproteobacteria</taxon>
        <taxon>Hyphomicrobiales</taxon>
        <taxon>Methylocystaceae</taxon>
        <taxon>Methylocystis</taxon>
    </lineage>
</organism>
<keyword evidence="9" id="KW-0411">Iron-sulfur</keyword>
<dbReference type="GO" id="GO:0046872">
    <property type="term" value="F:metal ion binding"/>
    <property type="evidence" value="ECO:0007669"/>
    <property type="project" value="UniProtKB-KW"/>
</dbReference>
<dbReference type="Gene3D" id="3.40.640.10">
    <property type="entry name" value="Type I PLP-dependent aspartate aminotransferase-like (Major domain)"/>
    <property type="match status" value="1"/>
</dbReference>
<keyword evidence="13" id="KW-1185">Reference proteome</keyword>
<evidence type="ECO:0000313" key="12">
    <source>
        <dbReference type="EMBL" id="ARN80600.1"/>
    </source>
</evidence>
<dbReference type="SUPFAM" id="SSF53383">
    <property type="entry name" value="PLP-dependent transferases"/>
    <property type="match status" value="1"/>
</dbReference>
<dbReference type="Pfam" id="PF00266">
    <property type="entry name" value="Aminotran_5"/>
    <property type="match status" value="1"/>
</dbReference>
<dbReference type="Proteomes" id="UP000193978">
    <property type="component" value="Chromosome"/>
</dbReference>
<dbReference type="GO" id="GO:0031071">
    <property type="term" value="F:cysteine desulfurase activity"/>
    <property type="evidence" value="ECO:0007669"/>
    <property type="project" value="UniProtKB-EC"/>
</dbReference>
<dbReference type="RefSeq" id="WP_085770673.1">
    <property type="nucleotide sequence ID" value="NZ_AP027149.1"/>
</dbReference>
<evidence type="ECO:0000256" key="7">
    <source>
        <dbReference type="ARBA" id="ARBA00022898"/>
    </source>
</evidence>
<dbReference type="InterPro" id="IPR015424">
    <property type="entry name" value="PyrdxlP-dep_Trfase"/>
</dbReference>
<keyword evidence="5" id="KW-0808">Transferase</keyword>
<keyword evidence="7" id="KW-0663">Pyridoxal phosphate</keyword>
<evidence type="ECO:0000256" key="8">
    <source>
        <dbReference type="ARBA" id="ARBA00023004"/>
    </source>
</evidence>
<protein>
    <recommendedName>
        <fullName evidence="4">Cysteine desulfurase</fullName>
    </recommendedName>
</protein>
<reference evidence="12 13" key="1">
    <citation type="submission" date="2017-02" db="EMBL/GenBank/DDBJ databases">
        <authorList>
            <person name="Peterson S.W."/>
        </authorList>
    </citation>
    <scope>NUCLEOTIDE SEQUENCE [LARGE SCALE GENOMIC DNA]</scope>
    <source>
        <strain evidence="12 13">S285</strain>
    </source>
</reference>
<sequence>MAETRAYLDYNATAPLRPAARAAAWAAMETVGNPSSIHAEGRAARLMLEEARSSLAAGIGAAAENVVFTSGATEAANLALTPEVYAKGATRPCEALLIAGGEHPCVLNGSRFPAESISVLPLEAEGALSLERLTDALRELSGKRVMVALQAANHETGVLQPVREAADLVHAAGGLLVCDASQAMGRRETTLETTHADLLFFSSHKIGGPAGAGVLAFGREDIHISDVLLRGGGQESGRRAGTENLAAVAGLLAALDEASDGLAQEVDRLGALRDEVERRILGTLPQARILGKGAERLPNTTAWVAEGFEARTLAMALDLEGVAVSPGAACSSGKTSASTVLAAMGMRDAASVRVSLGWRTGAKDVELFGIALARVVARIRSRRTAA</sequence>
<keyword evidence="8" id="KW-0408">Iron</keyword>
<dbReference type="PANTHER" id="PTHR11601">
    <property type="entry name" value="CYSTEINE DESULFURYLASE FAMILY MEMBER"/>
    <property type="match status" value="1"/>
</dbReference>
<dbReference type="InterPro" id="IPR015421">
    <property type="entry name" value="PyrdxlP-dep_Trfase_major"/>
</dbReference>
<evidence type="ECO:0000256" key="1">
    <source>
        <dbReference type="ARBA" id="ARBA00001933"/>
    </source>
</evidence>
<feature type="domain" description="Aminotransferase class V" evidence="11">
    <location>
        <begin position="7"/>
        <end position="368"/>
    </location>
</feature>
<dbReference type="PANTHER" id="PTHR11601:SF34">
    <property type="entry name" value="CYSTEINE DESULFURASE"/>
    <property type="match status" value="1"/>
</dbReference>
<comment type="cofactor">
    <cofactor evidence="1">
        <name>pyridoxal 5'-phosphate</name>
        <dbReference type="ChEBI" id="CHEBI:597326"/>
    </cofactor>
</comment>
<evidence type="ECO:0000256" key="2">
    <source>
        <dbReference type="ARBA" id="ARBA00003120"/>
    </source>
</evidence>
<dbReference type="PIRSF" id="PIRSF005572">
    <property type="entry name" value="NifS"/>
    <property type="match status" value="1"/>
</dbReference>
<dbReference type="KEGG" id="mbry:B1812_05405"/>
<dbReference type="STRING" id="655015.B1812_05405"/>
<dbReference type="Gene3D" id="3.90.1150.10">
    <property type="entry name" value="Aspartate Aminotransferase, domain 1"/>
    <property type="match status" value="1"/>
</dbReference>
<name>A0A1W6MSL6_9HYPH</name>
<keyword evidence="6" id="KW-0479">Metal-binding</keyword>
<dbReference type="Gene3D" id="1.10.260.50">
    <property type="match status" value="1"/>
</dbReference>
<comment type="function">
    <text evidence="2">Catalyzes the removal of elemental sulfur atoms from cysteine to produce alanine. Seems to participate in the biosynthesis of the nitrogenase metalloclusters by providing the inorganic sulfur required for the Fe-S core formation.</text>
</comment>